<dbReference type="InterPro" id="IPR001789">
    <property type="entry name" value="Sig_transdc_resp-reg_receiver"/>
</dbReference>
<gene>
    <name evidence="5" type="ORF">BCR42DRAFT_320141</name>
</gene>
<evidence type="ECO:0000313" key="5">
    <source>
        <dbReference type="EMBL" id="ORZ22031.1"/>
    </source>
</evidence>
<accession>A0A1X2IUY3</accession>
<feature type="modified residue" description="4-aspartylphosphate" evidence="3">
    <location>
        <position position="32"/>
    </location>
</feature>
<evidence type="ECO:0000313" key="6">
    <source>
        <dbReference type="Proteomes" id="UP000193560"/>
    </source>
</evidence>
<dbReference type="EMBL" id="MCGE01000004">
    <property type="protein sequence ID" value="ORZ22031.1"/>
    <property type="molecule type" value="Genomic_DNA"/>
</dbReference>
<dbReference type="AlphaFoldDB" id="A0A1X2IUY3"/>
<evidence type="ECO:0000259" key="4">
    <source>
        <dbReference type="PROSITE" id="PS50110"/>
    </source>
</evidence>
<reference evidence="5 6" key="1">
    <citation type="submission" date="2016-07" db="EMBL/GenBank/DDBJ databases">
        <title>Pervasive Adenine N6-methylation of Active Genes in Fungi.</title>
        <authorList>
            <consortium name="DOE Joint Genome Institute"/>
            <person name="Mondo S.J."/>
            <person name="Dannebaum R.O."/>
            <person name="Kuo R.C."/>
            <person name="Labutti K."/>
            <person name="Haridas S."/>
            <person name="Kuo A."/>
            <person name="Salamov A."/>
            <person name="Ahrendt S.R."/>
            <person name="Lipzen A."/>
            <person name="Sullivan W."/>
            <person name="Andreopoulos W.B."/>
            <person name="Clum A."/>
            <person name="Lindquist E."/>
            <person name="Daum C."/>
            <person name="Ramamoorthy G.K."/>
            <person name="Gryganskyi A."/>
            <person name="Culley D."/>
            <person name="Magnuson J.K."/>
            <person name="James T.Y."/>
            <person name="O'Malley M.A."/>
            <person name="Stajich J.E."/>
            <person name="Spatafora J.W."/>
            <person name="Visel A."/>
            <person name="Grigoriev I.V."/>
        </authorList>
    </citation>
    <scope>NUCLEOTIDE SEQUENCE [LARGE SCALE GENOMIC DNA]</scope>
    <source>
        <strain evidence="5 6">NRRL 1336</strain>
    </source>
</reference>
<dbReference type="PROSITE" id="PS50110">
    <property type="entry name" value="RESPONSE_REGULATORY"/>
    <property type="match status" value="1"/>
</dbReference>
<proteinExistence type="predicted"/>
<dbReference type="CDD" id="cd17546">
    <property type="entry name" value="REC_hyHK_CKI1_RcsC-like"/>
    <property type="match status" value="1"/>
</dbReference>
<name>A0A1X2IUY3_9FUNG</name>
<dbReference type="STRING" id="90262.A0A1X2IUY3"/>
<dbReference type="GO" id="GO:0000160">
    <property type="term" value="P:phosphorelay signal transduction system"/>
    <property type="evidence" value="ECO:0007669"/>
    <property type="project" value="UniProtKB-KW"/>
</dbReference>
<dbReference type="SMART" id="SM00448">
    <property type="entry name" value="REC"/>
    <property type="match status" value="1"/>
</dbReference>
<dbReference type="SUPFAM" id="SSF52172">
    <property type="entry name" value="CheY-like"/>
    <property type="match status" value="1"/>
</dbReference>
<dbReference type="Pfam" id="PF00072">
    <property type="entry name" value="Response_reg"/>
    <property type="match status" value="1"/>
</dbReference>
<keyword evidence="2" id="KW-0902">Two-component regulatory system</keyword>
<feature type="domain" description="Response regulatory" evidence="4">
    <location>
        <begin position="1"/>
        <end position="117"/>
    </location>
</feature>
<dbReference type="Gene3D" id="3.40.50.2300">
    <property type="match status" value="1"/>
</dbReference>
<evidence type="ECO:0000256" key="1">
    <source>
        <dbReference type="ARBA" id="ARBA00022553"/>
    </source>
</evidence>
<keyword evidence="1 3" id="KW-0597">Phosphoprotein</keyword>
<dbReference type="InterPro" id="IPR011006">
    <property type="entry name" value="CheY-like_superfamily"/>
</dbReference>
<organism evidence="5 6">
    <name type="scientific">Absidia repens</name>
    <dbReference type="NCBI Taxonomy" id="90262"/>
    <lineage>
        <taxon>Eukaryota</taxon>
        <taxon>Fungi</taxon>
        <taxon>Fungi incertae sedis</taxon>
        <taxon>Mucoromycota</taxon>
        <taxon>Mucoromycotina</taxon>
        <taxon>Mucoromycetes</taxon>
        <taxon>Mucorales</taxon>
        <taxon>Cunninghamellaceae</taxon>
        <taxon>Absidia</taxon>
    </lineage>
</organism>
<evidence type="ECO:0000256" key="3">
    <source>
        <dbReference type="PROSITE-ProRule" id="PRU00169"/>
    </source>
</evidence>
<dbReference type="PANTHER" id="PTHR45339:SF1">
    <property type="entry name" value="HYBRID SIGNAL TRANSDUCTION HISTIDINE KINASE J"/>
    <property type="match status" value="1"/>
</dbReference>
<keyword evidence="6" id="KW-1185">Reference proteome</keyword>
<dbReference type="OrthoDB" id="21225at2759"/>
<protein>
    <submittedName>
        <fullName evidence="5">CheY-like superfamily</fullName>
    </submittedName>
</protein>
<comment type="caution">
    <text evidence="5">The sequence shown here is derived from an EMBL/GenBank/DDBJ whole genome shotgun (WGS) entry which is preliminary data.</text>
</comment>
<dbReference type="PANTHER" id="PTHR45339">
    <property type="entry name" value="HYBRID SIGNAL TRANSDUCTION HISTIDINE KINASE J"/>
    <property type="match status" value="1"/>
</dbReference>
<sequence length="128" mass="14752">MADVFQQMDMVSSGECAIEKLQQQTYDLILMDIDMPGLNGIEATTWIRHGHQPEQHHHLEKHQLETVLLQNRRTPIVAVTTNMSLEWKKTYLKVGMNGCISKPISPYVLRHSLSQVLMYGSHWDYSDS</sequence>
<evidence type="ECO:0000256" key="2">
    <source>
        <dbReference type="ARBA" id="ARBA00023012"/>
    </source>
</evidence>
<dbReference type="Proteomes" id="UP000193560">
    <property type="component" value="Unassembled WGS sequence"/>
</dbReference>